<dbReference type="CDD" id="cd03253">
    <property type="entry name" value="ABCC_ATM1_transporter"/>
    <property type="match status" value="1"/>
</dbReference>
<protein>
    <submittedName>
        <fullName evidence="12">ABC transporter ATP-binding protein/permease</fullName>
    </submittedName>
</protein>
<dbReference type="Pfam" id="PF00005">
    <property type="entry name" value="ABC_tran"/>
    <property type="match status" value="1"/>
</dbReference>
<dbReference type="Proteomes" id="UP000515811">
    <property type="component" value="Chromosome"/>
</dbReference>
<feature type="transmembrane region" description="Helical" evidence="9">
    <location>
        <begin position="185"/>
        <end position="204"/>
    </location>
</feature>
<gene>
    <name evidence="12" type="ORF">H9K76_02980</name>
</gene>
<comment type="subcellular location">
    <subcellularLocation>
        <location evidence="1">Cell membrane</location>
        <topology evidence="1">Multi-pass membrane protein</topology>
    </subcellularLocation>
</comment>
<dbReference type="RefSeq" id="WP_187598107.1">
    <property type="nucleotide sequence ID" value="NZ_CP060714.1"/>
</dbReference>
<dbReference type="EMBL" id="CP060714">
    <property type="protein sequence ID" value="QNN57862.1"/>
    <property type="molecule type" value="Genomic_DNA"/>
</dbReference>
<evidence type="ECO:0000313" key="12">
    <source>
        <dbReference type="EMBL" id="QNN57862.1"/>
    </source>
</evidence>
<dbReference type="PROSITE" id="PS50893">
    <property type="entry name" value="ABC_TRANSPORTER_2"/>
    <property type="match status" value="1"/>
</dbReference>
<evidence type="ECO:0000313" key="13">
    <source>
        <dbReference type="Proteomes" id="UP000515811"/>
    </source>
</evidence>
<feature type="transmembrane region" description="Helical" evidence="9">
    <location>
        <begin position="73"/>
        <end position="92"/>
    </location>
</feature>
<name>A0A7G9RQI7_9BURK</name>
<keyword evidence="13" id="KW-1185">Reference proteome</keyword>
<dbReference type="PROSITE" id="PS00211">
    <property type="entry name" value="ABC_TRANSPORTER_1"/>
    <property type="match status" value="1"/>
</dbReference>
<dbReference type="InterPro" id="IPR003593">
    <property type="entry name" value="AAA+_ATPase"/>
</dbReference>
<evidence type="ECO:0000256" key="2">
    <source>
        <dbReference type="ARBA" id="ARBA00022448"/>
    </source>
</evidence>
<dbReference type="GO" id="GO:0005886">
    <property type="term" value="C:plasma membrane"/>
    <property type="evidence" value="ECO:0007669"/>
    <property type="project" value="UniProtKB-SubCell"/>
</dbReference>
<dbReference type="InterPro" id="IPR027417">
    <property type="entry name" value="P-loop_NTPase"/>
</dbReference>
<dbReference type="InterPro" id="IPR017871">
    <property type="entry name" value="ABC_transporter-like_CS"/>
</dbReference>
<dbReference type="GO" id="GO:0005524">
    <property type="term" value="F:ATP binding"/>
    <property type="evidence" value="ECO:0007669"/>
    <property type="project" value="UniProtKB-KW"/>
</dbReference>
<evidence type="ECO:0000259" key="11">
    <source>
        <dbReference type="PROSITE" id="PS50929"/>
    </source>
</evidence>
<keyword evidence="6 12" id="KW-0067">ATP-binding</keyword>
<evidence type="ECO:0000256" key="9">
    <source>
        <dbReference type="SAM" id="Phobius"/>
    </source>
</evidence>
<dbReference type="SUPFAM" id="SSF90123">
    <property type="entry name" value="ABC transporter transmembrane region"/>
    <property type="match status" value="1"/>
</dbReference>
<dbReference type="Pfam" id="PF00664">
    <property type="entry name" value="ABC_membrane"/>
    <property type="match status" value="1"/>
</dbReference>
<dbReference type="FunFam" id="3.40.50.300:FF:000186">
    <property type="entry name" value="ATP-binding cassette sub-family B member 7, mitochondrial"/>
    <property type="match status" value="1"/>
</dbReference>
<dbReference type="AlphaFoldDB" id="A0A7G9RQI7"/>
<dbReference type="InterPro" id="IPR003439">
    <property type="entry name" value="ABC_transporter-like_ATP-bd"/>
</dbReference>
<keyword evidence="3" id="KW-1003">Cell membrane</keyword>
<organism evidence="12 13">
    <name type="scientific">Diaphorobacter ruginosibacter</name>
    <dbReference type="NCBI Taxonomy" id="1715720"/>
    <lineage>
        <taxon>Bacteria</taxon>
        <taxon>Pseudomonadati</taxon>
        <taxon>Pseudomonadota</taxon>
        <taxon>Betaproteobacteria</taxon>
        <taxon>Burkholderiales</taxon>
        <taxon>Comamonadaceae</taxon>
        <taxon>Diaphorobacter</taxon>
    </lineage>
</organism>
<dbReference type="PANTHER" id="PTHR24221">
    <property type="entry name" value="ATP-BINDING CASSETTE SUB-FAMILY B"/>
    <property type="match status" value="1"/>
</dbReference>
<feature type="transmembrane region" description="Helical" evidence="9">
    <location>
        <begin position="38"/>
        <end position="61"/>
    </location>
</feature>
<evidence type="ECO:0000256" key="7">
    <source>
        <dbReference type="ARBA" id="ARBA00022989"/>
    </source>
</evidence>
<evidence type="ECO:0000256" key="6">
    <source>
        <dbReference type="ARBA" id="ARBA00022840"/>
    </source>
</evidence>
<dbReference type="GO" id="GO:0140359">
    <property type="term" value="F:ABC-type transporter activity"/>
    <property type="evidence" value="ECO:0007669"/>
    <property type="project" value="InterPro"/>
</dbReference>
<dbReference type="KEGG" id="drg:H9K76_02980"/>
<evidence type="ECO:0000256" key="4">
    <source>
        <dbReference type="ARBA" id="ARBA00022692"/>
    </source>
</evidence>
<evidence type="ECO:0000256" key="5">
    <source>
        <dbReference type="ARBA" id="ARBA00022741"/>
    </source>
</evidence>
<accession>A0A7G9RQI7</accession>
<dbReference type="PANTHER" id="PTHR24221:SF402">
    <property type="entry name" value="IRON-SULFUR CLUSTERS TRANSPORTER ABCB7, MITOCHONDRIAL"/>
    <property type="match status" value="1"/>
</dbReference>
<dbReference type="Gene3D" id="1.20.1560.10">
    <property type="entry name" value="ABC transporter type 1, transmembrane domain"/>
    <property type="match status" value="1"/>
</dbReference>
<keyword evidence="4 9" id="KW-0812">Transmembrane</keyword>
<keyword evidence="2" id="KW-0813">Transport</keyword>
<dbReference type="GO" id="GO:0016887">
    <property type="term" value="F:ATP hydrolysis activity"/>
    <property type="evidence" value="ECO:0007669"/>
    <property type="project" value="InterPro"/>
</dbReference>
<feature type="transmembrane region" description="Helical" evidence="9">
    <location>
        <begin position="156"/>
        <end position="179"/>
    </location>
</feature>
<feature type="transmembrane region" description="Helical" evidence="9">
    <location>
        <begin position="267"/>
        <end position="287"/>
    </location>
</feature>
<evidence type="ECO:0000259" key="10">
    <source>
        <dbReference type="PROSITE" id="PS50893"/>
    </source>
</evidence>
<keyword evidence="5" id="KW-0547">Nucleotide-binding</keyword>
<dbReference type="SUPFAM" id="SSF52540">
    <property type="entry name" value="P-loop containing nucleoside triphosphate hydrolases"/>
    <property type="match status" value="1"/>
</dbReference>
<feature type="domain" description="ABC transporter" evidence="10">
    <location>
        <begin position="364"/>
        <end position="598"/>
    </location>
</feature>
<dbReference type="PROSITE" id="PS50929">
    <property type="entry name" value="ABC_TM1F"/>
    <property type="match status" value="1"/>
</dbReference>
<reference evidence="12 13" key="1">
    <citation type="submission" date="2020-08" db="EMBL/GenBank/DDBJ databases">
        <title>Genome sequence of Diaphorobacter ruginosibacter DSM 27467T.</title>
        <authorList>
            <person name="Hyun D.-W."/>
            <person name="Bae J.-W."/>
        </authorList>
    </citation>
    <scope>NUCLEOTIDE SEQUENCE [LARGE SCALE GENOMIC DNA]</scope>
    <source>
        <strain evidence="12 13">DSM 27467</strain>
    </source>
</reference>
<dbReference type="GO" id="GO:0006879">
    <property type="term" value="P:intracellular iron ion homeostasis"/>
    <property type="evidence" value="ECO:0007669"/>
    <property type="project" value="TreeGrafter"/>
</dbReference>
<evidence type="ECO:0000256" key="3">
    <source>
        <dbReference type="ARBA" id="ARBA00022475"/>
    </source>
</evidence>
<dbReference type="CDD" id="cd18582">
    <property type="entry name" value="ABC_6TM_ATM1_ABCB7"/>
    <property type="match status" value="1"/>
</dbReference>
<feature type="domain" description="ABC transmembrane type-1" evidence="11">
    <location>
        <begin position="41"/>
        <end position="329"/>
    </location>
</feature>
<sequence length="612" mass="67929">MRGYSSSSASSDPSAQQRTHNDWQTLGRLVPYLMQYRWRVLAALLFVLAAKVANVGIPILLKHLVDALSIQPGDAAAVLVVPAGLLLAYGLLRLSTSLFTELRELVFAKATQGAARSIALTTFQHLHGLSLRFHLERQTGGMTRDIERGVKGVESLISYSLYSILPTFVEVAMVLGILAIRFDAWFFWITAVALVLYVTFTVSVTEWRTRFRREANVADSAAHTKAIDSLLNFETVKYFNNEDFESGRYDESLEKLRRARLKSQTTLSLLNSGQQFIIATALVIMLWRATQGVVAGKLSLGDLVMINAFMIQLYIPLNFLGAIYREIKQSLTDLDRMFSLMDKAREIEDRPDARPLVCDAPPTVRFECVHFGYDPAREILHGLSFEIPAGKTVAVVGPSGSGKSTLARLLFRFYDVGSGRITIDGQDIRDVTQSSVRRAIGIVPQDTVLFNDTIEYNIAYGRPGATHAEVEEAARAARIHDFIAASPKGYGTMVGERGLKLSGGEKQRVAIARTLLKNPPILIFDEATSALDSANERAIQNELRRAARNKTALVIAHRLSTVVDAHEILVMDAGEILERGTHAELLAMQGRYARMWMLQRDAQERTETEEVG</sequence>
<evidence type="ECO:0000256" key="1">
    <source>
        <dbReference type="ARBA" id="ARBA00004651"/>
    </source>
</evidence>
<dbReference type="Gene3D" id="3.40.50.300">
    <property type="entry name" value="P-loop containing nucleotide triphosphate hydrolases"/>
    <property type="match status" value="1"/>
</dbReference>
<proteinExistence type="predicted"/>
<dbReference type="InterPro" id="IPR036640">
    <property type="entry name" value="ABC1_TM_sf"/>
</dbReference>
<dbReference type="InterPro" id="IPR011527">
    <property type="entry name" value="ABC1_TM_dom"/>
</dbReference>
<keyword evidence="8 9" id="KW-0472">Membrane</keyword>
<feature type="transmembrane region" description="Helical" evidence="9">
    <location>
        <begin position="303"/>
        <end position="324"/>
    </location>
</feature>
<dbReference type="InterPro" id="IPR039421">
    <property type="entry name" value="Type_1_exporter"/>
</dbReference>
<evidence type="ECO:0000256" key="8">
    <source>
        <dbReference type="ARBA" id="ARBA00023136"/>
    </source>
</evidence>
<dbReference type="SMART" id="SM00382">
    <property type="entry name" value="AAA"/>
    <property type="match status" value="1"/>
</dbReference>
<keyword evidence="7 9" id="KW-1133">Transmembrane helix</keyword>